<proteinExistence type="inferred from homology"/>
<evidence type="ECO:0000313" key="3">
    <source>
        <dbReference type="EMBL" id="KAK3913857.1"/>
    </source>
</evidence>
<reference evidence="3" key="1">
    <citation type="submission" date="2021-07" db="EMBL/GenBank/DDBJ databases">
        <authorList>
            <person name="Catto M.A."/>
            <person name="Jacobson A."/>
            <person name="Kennedy G."/>
            <person name="Labadie P."/>
            <person name="Hunt B.G."/>
            <person name="Srinivasan R."/>
        </authorList>
    </citation>
    <scope>NUCLEOTIDE SEQUENCE</scope>
    <source>
        <strain evidence="3">PL_HMW_Pooled</strain>
        <tissue evidence="3">Head</tissue>
    </source>
</reference>
<dbReference type="EMBL" id="JAHWGI010000340">
    <property type="protein sequence ID" value="KAK3913857.1"/>
    <property type="molecule type" value="Genomic_DNA"/>
</dbReference>
<dbReference type="Proteomes" id="UP001219518">
    <property type="component" value="Unassembled WGS sequence"/>
</dbReference>
<reference evidence="3" key="2">
    <citation type="journal article" date="2023" name="BMC Genomics">
        <title>Pest status, molecular evolution, and epigenetic factors derived from the genome assembly of Frankliniella fusca, a thysanopteran phytovirus vector.</title>
        <authorList>
            <person name="Catto M.A."/>
            <person name="Labadie P.E."/>
            <person name="Jacobson A.L."/>
            <person name="Kennedy G.G."/>
            <person name="Srinivasan R."/>
            <person name="Hunt B.G."/>
        </authorList>
    </citation>
    <scope>NUCLEOTIDE SEQUENCE</scope>
    <source>
        <strain evidence="3">PL_HMW_Pooled</strain>
    </source>
</reference>
<dbReference type="Gene3D" id="3.40.50.720">
    <property type="entry name" value="NAD(P)-binding Rossmann-like Domain"/>
    <property type="match status" value="1"/>
</dbReference>
<gene>
    <name evidence="3" type="ORF">KUF71_004838</name>
</gene>
<keyword evidence="4" id="KW-1185">Reference proteome</keyword>
<dbReference type="InterPro" id="IPR036291">
    <property type="entry name" value="NAD(P)-bd_dom_sf"/>
</dbReference>
<sequence>MISSGAGTNSMRKHGIKDGHIININSFLGHKMISIPEAWGPISFVAYSTTKHATVALTEGLRADLQALKSAGYKIRVTVGHAERRAGLTKIVFLPQETNA</sequence>
<accession>A0AAE1H309</accession>
<comment type="caution">
    <text evidence="3">The sequence shown here is derived from an EMBL/GenBank/DDBJ whole genome shotgun (WGS) entry which is preliminary data.</text>
</comment>
<comment type="similarity">
    <text evidence="1">Belongs to the short-chain dehydrogenases/reductases (SDR) family.</text>
</comment>
<dbReference type="GO" id="GO:0016491">
    <property type="term" value="F:oxidoreductase activity"/>
    <property type="evidence" value="ECO:0007669"/>
    <property type="project" value="UniProtKB-KW"/>
</dbReference>
<keyword evidence="2" id="KW-0560">Oxidoreductase</keyword>
<dbReference type="InterPro" id="IPR020904">
    <property type="entry name" value="Sc_DH/Rdtase_CS"/>
</dbReference>
<organism evidence="3 4">
    <name type="scientific">Frankliniella fusca</name>
    <dbReference type="NCBI Taxonomy" id="407009"/>
    <lineage>
        <taxon>Eukaryota</taxon>
        <taxon>Metazoa</taxon>
        <taxon>Ecdysozoa</taxon>
        <taxon>Arthropoda</taxon>
        <taxon>Hexapoda</taxon>
        <taxon>Insecta</taxon>
        <taxon>Pterygota</taxon>
        <taxon>Neoptera</taxon>
        <taxon>Paraneoptera</taxon>
        <taxon>Thysanoptera</taxon>
        <taxon>Terebrantia</taxon>
        <taxon>Thripoidea</taxon>
        <taxon>Thripidae</taxon>
        <taxon>Frankliniella</taxon>
    </lineage>
</organism>
<dbReference type="PROSITE" id="PS00061">
    <property type="entry name" value="ADH_SHORT"/>
    <property type="match status" value="1"/>
</dbReference>
<evidence type="ECO:0000256" key="1">
    <source>
        <dbReference type="ARBA" id="ARBA00006484"/>
    </source>
</evidence>
<evidence type="ECO:0000313" key="4">
    <source>
        <dbReference type="Proteomes" id="UP001219518"/>
    </source>
</evidence>
<dbReference type="PANTHER" id="PTHR43115:SF4">
    <property type="entry name" value="DEHYDROGENASE_REDUCTASE SDR FAMILY MEMBER 11"/>
    <property type="match status" value="1"/>
</dbReference>
<dbReference type="SUPFAM" id="SSF51735">
    <property type="entry name" value="NAD(P)-binding Rossmann-fold domains"/>
    <property type="match status" value="1"/>
</dbReference>
<dbReference type="AlphaFoldDB" id="A0AAE1H309"/>
<dbReference type="PANTHER" id="PTHR43115">
    <property type="entry name" value="DEHYDROGENASE/REDUCTASE SDR FAMILY MEMBER 11"/>
    <property type="match status" value="1"/>
</dbReference>
<protein>
    <submittedName>
        <fullName evidence="3">Dehydrogenase/reductase SDR family member 11</fullName>
    </submittedName>
</protein>
<evidence type="ECO:0000256" key="2">
    <source>
        <dbReference type="ARBA" id="ARBA00023002"/>
    </source>
</evidence>
<name>A0AAE1H309_9NEOP</name>